<feature type="domain" description="MRH" evidence="10">
    <location>
        <begin position="603"/>
        <end position="755"/>
    </location>
</feature>
<dbReference type="InterPro" id="IPR000479">
    <property type="entry name" value="CIMR_rpt"/>
</dbReference>
<evidence type="ECO:0000256" key="2">
    <source>
        <dbReference type="ARBA" id="ARBA00022448"/>
    </source>
</evidence>
<dbReference type="SUPFAM" id="SSF50911">
    <property type="entry name" value="Mannose 6-phosphate receptor domain"/>
    <property type="match status" value="5"/>
</dbReference>
<feature type="domain" description="MRH" evidence="10">
    <location>
        <begin position="346"/>
        <end position="455"/>
    </location>
</feature>
<comment type="subcellular location">
    <subcellularLocation>
        <location evidence="1">Endomembrane system</location>
    </subcellularLocation>
</comment>
<reference evidence="11 12" key="1">
    <citation type="journal article" date="2024" name="Ann. Entomol. Soc. Am.">
        <title>Genomic analyses of the southern and eastern yellowjacket wasps (Hymenoptera: Vespidae) reveal evolutionary signatures of social life.</title>
        <authorList>
            <person name="Catto M.A."/>
            <person name="Caine P.B."/>
            <person name="Orr S.E."/>
            <person name="Hunt B.G."/>
            <person name="Goodisman M.A.D."/>
        </authorList>
    </citation>
    <scope>NUCLEOTIDE SEQUENCE [LARGE SCALE GENOMIC DNA]</scope>
    <source>
        <strain evidence="11">232</strain>
        <tissue evidence="11">Head and thorax</tissue>
    </source>
</reference>
<evidence type="ECO:0000259" key="10">
    <source>
        <dbReference type="PROSITE" id="PS51914"/>
    </source>
</evidence>
<dbReference type="SMART" id="SM01404">
    <property type="entry name" value="CIMR"/>
    <property type="match status" value="4"/>
</dbReference>
<dbReference type="PANTHER" id="PTHR15071">
    <property type="entry name" value="MANNOSE-6-PHOSPHATE RECEPTOR FAMILY MEMBER"/>
    <property type="match status" value="1"/>
</dbReference>
<evidence type="ECO:0000256" key="1">
    <source>
        <dbReference type="ARBA" id="ARBA00004308"/>
    </source>
</evidence>
<evidence type="ECO:0000256" key="3">
    <source>
        <dbReference type="ARBA" id="ARBA00022692"/>
    </source>
</evidence>
<comment type="caution">
    <text evidence="11">The sequence shown here is derived from an EMBL/GenBank/DDBJ whole genome shotgun (WGS) entry which is preliminary data.</text>
</comment>
<keyword evidence="2" id="KW-0813">Transport</keyword>
<evidence type="ECO:0000256" key="6">
    <source>
        <dbReference type="ARBA" id="ARBA00023136"/>
    </source>
</evidence>
<protein>
    <submittedName>
        <fullName evidence="11">Cation-independent mannose-6-phosphate receptor isoform X1</fullName>
    </submittedName>
</protein>
<feature type="signal peptide" evidence="9">
    <location>
        <begin position="1"/>
        <end position="25"/>
    </location>
</feature>
<accession>A0ABD2CP00</accession>
<evidence type="ECO:0000256" key="7">
    <source>
        <dbReference type="ARBA" id="ARBA00023157"/>
    </source>
</evidence>
<dbReference type="InterPro" id="IPR009011">
    <property type="entry name" value="Man6P_isomerase_rcpt-bd_dom_sf"/>
</dbReference>
<dbReference type="InterPro" id="IPR044865">
    <property type="entry name" value="MRH_dom"/>
</dbReference>
<keyword evidence="5 8" id="KW-1133">Transmembrane helix</keyword>
<evidence type="ECO:0000313" key="11">
    <source>
        <dbReference type="EMBL" id="KAL2746837.1"/>
    </source>
</evidence>
<feature type="chain" id="PRO_5044792723" evidence="9">
    <location>
        <begin position="26"/>
        <end position="807"/>
    </location>
</feature>
<keyword evidence="4 9" id="KW-0732">Signal</keyword>
<evidence type="ECO:0000256" key="4">
    <source>
        <dbReference type="ARBA" id="ARBA00022729"/>
    </source>
</evidence>
<feature type="domain" description="MRH" evidence="10">
    <location>
        <begin position="457"/>
        <end position="596"/>
    </location>
</feature>
<evidence type="ECO:0000256" key="8">
    <source>
        <dbReference type="SAM" id="Phobius"/>
    </source>
</evidence>
<evidence type="ECO:0000313" key="12">
    <source>
        <dbReference type="Proteomes" id="UP001607303"/>
    </source>
</evidence>
<dbReference type="Proteomes" id="UP001607303">
    <property type="component" value="Unassembled WGS sequence"/>
</dbReference>
<feature type="domain" description="MRH" evidence="10">
    <location>
        <begin position="164"/>
        <end position="313"/>
    </location>
</feature>
<dbReference type="PROSITE" id="PS51914">
    <property type="entry name" value="MRH"/>
    <property type="match status" value="5"/>
</dbReference>
<name>A0ABD2CP00_VESMC</name>
<evidence type="ECO:0000256" key="5">
    <source>
        <dbReference type="ARBA" id="ARBA00022989"/>
    </source>
</evidence>
<organism evidence="11 12">
    <name type="scientific">Vespula maculifrons</name>
    <name type="common">Eastern yellow jacket</name>
    <name type="synonym">Wasp</name>
    <dbReference type="NCBI Taxonomy" id="7453"/>
    <lineage>
        <taxon>Eukaryota</taxon>
        <taxon>Metazoa</taxon>
        <taxon>Ecdysozoa</taxon>
        <taxon>Arthropoda</taxon>
        <taxon>Hexapoda</taxon>
        <taxon>Insecta</taxon>
        <taxon>Pterygota</taxon>
        <taxon>Neoptera</taxon>
        <taxon>Endopterygota</taxon>
        <taxon>Hymenoptera</taxon>
        <taxon>Apocrita</taxon>
        <taxon>Aculeata</taxon>
        <taxon>Vespoidea</taxon>
        <taxon>Vespidae</taxon>
        <taxon>Vespinae</taxon>
        <taxon>Vespula</taxon>
    </lineage>
</organism>
<dbReference type="GO" id="GO:0010008">
    <property type="term" value="C:endosome membrane"/>
    <property type="evidence" value="ECO:0007669"/>
    <property type="project" value="UniProtKB-SubCell"/>
</dbReference>
<dbReference type="Pfam" id="PF00878">
    <property type="entry name" value="CIMR"/>
    <property type="match status" value="4"/>
</dbReference>
<dbReference type="AlphaFoldDB" id="A0ABD2CP00"/>
<dbReference type="Gene3D" id="2.70.130.10">
    <property type="entry name" value="Mannose-6-phosphate receptor binding domain"/>
    <property type="match status" value="5"/>
</dbReference>
<gene>
    <name evidence="11" type="ORF">V1477_005207</name>
</gene>
<keyword evidence="12" id="KW-1185">Reference proteome</keyword>
<evidence type="ECO:0000256" key="9">
    <source>
        <dbReference type="SAM" id="SignalP"/>
    </source>
</evidence>
<keyword evidence="3 8" id="KW-0812">Transmembrane</keyword>
<dbReference type="PANTHER" id="PTHR15071:SF0">
    <property type="entry name" value="MANNOSE 6-PHOSPHATE RECEPTOR-LIKE PROTEIN 1"/>
    <property type="match status" value="1"/>
</dbReference>
<feature type="transmembrane region" description="Helical" evidence="8">
    <location>
        <begin position="757"/>
        <end position="776"/>
    </location>
</feature>
<keyword evidence="7" id="KW-1015">Disulfide bond</keyword>
<dbReference type="GO" id="GO:0000139">
    <property type="term" value="C:Golgi membrane"/>
    <property type="evidence" value="ECO:0007669"/>
    <property type="project" value="UniProtKB-SubCell"/>
</dbReference>
<keyword evidence="11" id="KW-0675">Receptor</keyword>
<proteinExistence type="predicted"/>
<dbReference type="EMBL" id="JAYRBN010000037">
    <property type="protein sequence ID" value="KAL2746837.1"/>
    <property type="molecule type" value="Genomic_DNA"/>
</dbReference>
<sequence>MYKLNVFIVLCSFSIISLVTVPVKTKSYCEFNEEIFSYFYNLTKLSKPGEDIEIQQSANESIRMQLCSPLIKKCNGKDGYSICLKKNNKEIGIGKVVPQLITKFGKIKFIFYGDECRSGINYKVDILMLCDYSITSYSVPTGSECHFQMIWSSAFACCANKKEINCTVTNPSDDSHYDLSPLKGYSENYIIYAGTNTSLEIILNVCHSVIFGFGALCQANSGACLYDPVKAPTLGYLNLGDVQETLSFDSSNNLILKYENGAICKENQEKGQQEEHIRTTITFICNLKAKAKVTETDGCHYQLTWITAVACSLEQLHEYSVKTSRRCIIDNPITNFMYNLDSLMDKDFNVTSSRGTKYKFSVCGPLINNTCKAGTGVCLEENGTSLGMANTNLMWQEGGPYLNYTDGNKCNDNQYSQTFIAFFCGPEGSSNDPIIIEENPCQLIIHWNLNLVCEKRIKCNIPDTEVTLDSLISSTNNYIVQINRTVFYINVCRTIIPTPGLNCTHGSGICKASLNANNELVEEVNLGFPKEALIIYNNQLMLRYIEGSVCPEKTDVKISSVLIFFCNNINEHLPKFIKYSKCTYVFEWRTSVVCGTILGHWIPPCGIKDQFFLYQIDLSSLYKNQPIHHVSLHSVQVQSANRNYSINICGEQKNGNGSSIAVCEDCNIYGPLSYIIFDFYQNIIKFKYLNGSKCLNSSYMAEITFICDETSETEPTLTWLRKYDFDPAHSALDFIDQVYMDRFAFWYDVESVTVIQFSYFILIAIHVRIFVILVTYEHFNSGGCGNAYLSLSQNHGSPHLTYVFILI</sequence>
<keyword evidence="6 8" id="KW-0472">Membrane</keyword>
<feature type="domain" description="MRH" evidence="10">
    <location>
        <begin position="27"/>
        <end position="159"/>
    </location>
</feature>